<dbReference type="GO" id="GO:0016485">
    <property type="term" value="P:protein processing"/>
    <property type="evidence" value="ECO:0007669"/>
    <property type="project" value="TreeGrafter"/>
</dbReference>
<dbReference type="GO" id="GO:0004190">
    <property type="term" value="F:aspartic-type endopeptidase activity"/>
    <property type="evidence" value="ECO:0007669"/>
    <property type="project" value="UniProtKB-KW"/>
</dbReference>
<keyword evidence="2 5" id="KW-0645">Protease</keyword>
<evidence type="ECO:0000256" key="4">
    <source>
        <dbReference type="ARBA" id="ARBA00022801"/>
    </source>
</evidence>
<name>A0A7V2B1K9_RHOMR</name>
<evidence type="ECO:0000256" key="1">
    <source>
        <dbReference type="ARBA" id="ARBA00006814"/>
    </source>
</evidence>
<dbReference type="PANTHER" id="PTHR30302">
    <property type="entry name" value="HYDROGENASE 1 MATURATION PROTEASE"/>
    <property type="match status" value="1"/>
</dbReference>
<dbReference type="SUPFAM" id="SSF53163">
    <property type="entry name" value="HybD-like"/>
    <property type="match status" value="1"/>
</dbReference>
<keyword evidence="4" id="KW-0378">Hydrolase</keyword>
<comment type="similarity">
    <text evidence="1">Belongs to the peptidase A31 family.</text>
</comment>
<dbReference type="Pfam" id="PF01750">
    <property type="entry name" value="HycI"/>
    <property type="match status" value="1"/>
</dbReference>
<sequence length="148" mass="15648">MKMVIGLGHPLRGDDAAGLEVAALLQSQKPKGVQVLRATDPFRLLAWWEGAEMVIVCDAVCSGAAVGTLHRLDIETTPLPSTWRSVSSHGIGLADVITLAQQLGRMPRRLILYGIEGACFDPGAPLSPAVAEVLPQAAQAILQELPHA</sequence>
<dbReference type="InterPro" id="IPR023430">
    <property type="entry name" value="Pept_HybD-like_dom_sf"/>
</dbReference>
<dbReference type="GO" id="GO:0008047">
    <property type="term" value="F:enzyme activator activity"/>
    <property type="evidence" value="ECO:0007669"/>
    <property type="project" value="InterPro"/>
</dbReference>
<dbReference type="AlphaFoldDB" id="A0A7V2B1K9"/>
<gene>
    <name evidence="5" type="ORF">ENO59_08900</name>
</gene>
<proteinExistence type="inferred from homology"/>
<reference evidence="5" key="1">
    <citation type="journal article" date="2020" name="mSystems">
        <title>Genome- and Community-Level Interaction Insights into Carbon Utilization and Element Cycling Functions of Hydrothermarchaeota in Hydrothermal Sediment.</title>
        <authorList>
            <person name="Zhou Z."/>
            <person name="Liu Y."/>
            <person name="Xu W."/>
            <person name="Pan J."/>
            <person name="Luo Z.H."/>
            <person name="Li M."/>
        </authorList>
    </citation>
    <scope>NUCLEOTIDE SEQUENCE [LARGE SCALE GENOMIC DNA]</scope>
    <source>
        <strain evidence="5">SpSt-143</strain>
    </source>
</reference>
<dbReference type="NCBIfam" id="TIGR00072">
    <property type="entry name" value="hydrog_prot"/>
    <property type="match status" value="1"/>
</dbReference>
<keyword evidence="3" id="KW-0064">Aspartyl protease</keyword>
<dbReference type="PANTHER" id="PTHR30302:SF1">
    <property type="entry name" value="HYDROGENASE 2 MATURATION PROTEASE"/>
    <property type="match status" value="1"/>
</dbReference>
<accession>A0A7V2B1K9</accession>
<evidence type="ECO:0000256" key="2">
    <source>
        <dbReference type="ARBA" id="ARBA00022670"/>
    </source>
</evidence>
<protein>
    <submittedName>
        <fullName evidence="5">Hydrogenase maturation protease</fullName>
    </submittedName>
</protein>
<dbReference type="Gene3D" id="3.40.50.1450">
    <property type="entry name" value="HybD-like"/>
    <property type="match status" value="1"/>
</dbReference>
<evidence type="ECO:0000256" key="3">
    <source>
        <dbReference type="ARBA" id="ARBA00022750"/>
    </source>
</evidence>
<dbReference type="EMBL" id="DSGB01000006">
    <property type="protein sequence ID" value="HER96617.1"/>
    <property type="molecule type" value="Genomic_DNA"/>
</dbReference>
<dbReference type="CDD" id="cd00518">
    <property type="entry name" value="H2MP"/>
    <property type="match status" value="1"/>
</dbReference>
<comment type="caution">
    <text evidence="5">The sequence shown here is derived from an EMBL/GenBank/DDBJ whole genome shotgun (WGS) entry which is preliminary data.</text>
</comment>
<evidence type="ECO:0000313" key="5">
    <source>
        <dbReference type="EMBL" id="HER96617.1"/>
    </source>
</evidence>
<dbReference type="InterPro" id="IPR000671">
    <property type="entry name" value="Peptidase_A31"/>
</dbReference>
<organism evidence="5">
    <name type="scientific">Rhodothermus marinus</name>
    <name type="common">Rhodothermus obamensis</name>
    <dbReference type="NCBI Taxonomy" id="29549"/>
    <lineage>
        <taxon>Bacteria</taxon>
        <taxon>Pseudomonadati</taxon>
        <taxon>Rhodothermota</taxon>
        <taxon>Rhodothermia</taxon>
        <taxon>Rhodothermales</taxon>
        <taxon>Rhodothermaceae</taxon>
        <taxon>Rhodothermus</taxon>
    </lineage>
</organism>